<dbReference type="PRINTS" id="PR01840">
    <property type="entry name" value="TATCFAMILY"/>
</dbReference>
<gene>
    <name evidence="5 6" type="primary">tatC</name>
    <name evidence="6" type="ORF">AB0T83_00825</name>
</gene>
<dbReference type="PANTHER" id="PTHR30371">
    <property type="entry name" value="SEC-INDEPENDENT PROTEIN TRANSLOCASE PROTEIN TATC"/>
    <property type="match status" value="1"/>
</dbReference>
<sequence length="296" mass="32521">MTDDQIEDTSAPLIEHLAELRTRLIRSVIAFLVGMVLCFTVAEPLLEFLSEPIADVLRARGEDPRLIFTAPQEKFFVLIRISLIGGFALSFPVIAHQLWRFVAPGLYRSEKDAFLPFMIASPALFLLGAAFAHYVVTPLAMNFFIGFSDAIPALANLVAGQGDFSAPDPNEELKTVFLGSVRESLDLSLKFIFAFGLCFQLPVLLTLMGKAGLVSARGLKDMRKYAVVGILVLAALVTPPDVITQVILFTVVYGLYEVSIQLVKRVEKRREADLRAQGLWDDEDDADAAAEDGARS</sequence>
<evidence type="ECO:0000313" key="6">
    <source>
        <dbReference type="EMBL" id="MEV8465323.1"/>
    </source>
</evidence>
<dbReference type="NCBIfam" id="TIGR00945">
    <property type="entry name" value="tatC"/>
    <property type="match status" value="1"/>
</dbReference>
<keyword evidence="5" id="KW-0653">Protein transport</keyword>
<dbReference type="InterPro" id="IPR002033">
    <property type="entry name" value="TatC"/>
</dbReference>
<reference evidence="6 7" key="1">
    <citation type="submission" date="2024-07" db="EMBL/GenBank/DDBJ databases">
        <authorList>
            <person name="Kang M."/>
        </authorList>
    </citation>
    <scope>NUCLEOTIDE SEQUENCE [LARGE SCALE GENOMIC DNA]</scope>
    <source>
        <strain evidence="6 7">DFM31</strain>
    </source>
</reference>
<evidence type="ECO:0000256" key="3">
    <source>
        <dbReference type="ARBA" id="ARBA00022989"/>
    </source>
</evidence>
<organism evidence="6 7">
    <name type="scientific">Meridianimarinicoccus marinus</name>
    <dbReference type="NCBI Taxonomy" id="3231483"/>
    <lineage>
        <taxon>Bacteria</taxon>
        <taxon>Pseudomonadati</taxon>
        <taxon>Pseudomonadota</taxon>
        <taxon>Alphaproteobacteria</taxon>
        <taxon>Rhodobacterales</taxon>
        <taxon>Paracoccaceae</taxon>
        <taxon>Meridianimarinicoccus</taxon>
    </lineage>
</organism>
<keyword evidence="2 5" id="KW-0812">Transmembrane</keyword>
<keyword evidence="7" id="KW-1185">Reference proteome</keyword>
<protein>
    <recommendedName>
        <fullName evidence="5">Sec-independent protein translocase protein TatC</fullName>
    </recommendedName>
</protein>
<dbReference type="PANTHER" id="PTHR30371:SF0">
    <property type="entry name" value="SEC-INDEPENDENT PROTEIN TRANSLOCASE PROTEIN TATC, CHLOROPLASTIC-RELATED"/>
    <property type="match status" value="1"/>
</dbReference>
<comment type="subcellular location">
    <subcellularLocation>
        <location evidence="5">Cell membrane</location>
        <topology evidence="5">Multi-pass membrane protein</topology>
    </subcellularLocation>
    <subcellularLocation>
        <location evidence="1">Membrane</location>
        <topology evidence="1">Multi-pass membrane protein</topology>
    </subcellularLocation>
</comment>
<comment type="similarity">
    <text evidence="5">Belongs to the TatC family.</text>
</comment>
<dbReference type="Proteomes" id="UP001553161">
    <property type="component" value="Unassembled WGS sequence"/>
</dbReference>
<dbReference type="RefSeq" id="WP_366190733.1">
    <property type="nucleotide sequence ID" value="NZ_JBFBVU010000001.1"/>
</dbReference>
<feature type="transmembrane region" description="Helical" evidence="5">
    <location>
        <begin position="75"/>
        <end position="94"/>
    </location>
</feature>
<evidence type="ECO:0000256" key="1">
    <source>
        <dbReference type="ARBA" id="ARBA00004141"/>
    </source>
</evidence>
<feature type="transmembrane region" description="Helical" evidence="5">
    <location>
        <begin position="114"/>
        <end position="136"/>
    </location>
</feature>
<name>A0ABV3L1D9_9RHOB</name>
<comment type="function">
    <text evidence="5">Part of the twin-arginine translocation (Tat) system that transports large folded proteins containing a characteristic twin-arginine motif in their signal peptide across membranes. Together with TatB, TatC is part of a receptor directly interacting with Tat signal peptides.</text>
</comment>
<proteinExistence type="inferred from homology"/>
<comment type="subunit">
    <text evidence="5">The Tat system comprises two distinct complexes: a TatABC complex, containing multiple copies of TatA, TatB and TatC subunits, and a separate TatA complex, containing only TatA subunits. Substrates initially bind to the TatABC complex, which probably triggers association of the separate TatA complex to form the active translocon.</text>
</comment>
<accession>A0ABV3L1D9</accession>
<evidence type="ECO:0000256" key="4">
    <source>
        <dbReference type="ARBA" id="ARBA00023136"/>
    </source>
</evidence>
<keyword evidence="5" id="KW-1003">Cell membrane</keyword>
<keyword evidence="3 5" id="KW-1133">Transmembrane helix</keyword>
<keyword evidence="4 5" id="KW-0472">Membrane</keyword>
<keyword evidence="5" id="KW-0811">Translocation</keyword>
<feature type="transmembrane region" description="Helical" evidence="5">
    <location>
        <begin position="24"/>
        <end position="42"/>
    </location>
</feature>
<feature type="transmembrane region" description="Helical" evidence="5">
    <location>
        <begin position="225"/>
        <end position="256"/>
    </location>
</feature>
<keyword evidence="5" id="KW-0813">Transport</keyword>
<feature type="transmembrane region" description="Helical" evidence="5">
    <location>
        <begin position="191"/>
        <end position="213"/>
    </location>
</feature>
<comment type="caution">
    <text evidence="5">Lacks conserved residue(s) required for the propagation of feature annotation.</text>
</comment>
<dbReference type="EMBL" id="JBFBVU010000001">
    <property type="protein sequence ID" value="MEV8465323.1"/>
    <property type="molecule type" value="Genomic_DNA"/>
</dbReference>
<evidence type="ECO:0000256" key="5">
    <source>
        <dbReference type="HAMAP-Rule" id="MF_00902"/>
    </source>
</evidence>
<dbReference type="Pfam" id="PF00902">
    <property type="entry name" value="TatC"/>
    <property type="match status" value="1"/>
</dbReference>
<evidence type="ECO:0000313" key="7">
    <source>
        <dbReference type="Proteomes" id="UP001553161"/>
    </source>
</evidence>
<evidence type="ECO:0000256" key="2">
    <source>
        <dbReference type="ARBA" id="ARBA00022692"/>
    </source>
</evidence>
<comment type="caution">
    <text evidence="6">The sequence shown here is derived from an EMBL/GenBank/DDBJ whole genome shotgun (WGS) entry which is preliminary data.</text>
</comment>
<dbReference type="HAMAP" id="MF_00902">
    <property type="entry name" value="TatC"/>
    <property type="match status" value="1"/>
</dbReference>